<keyword evidence="2" id="KW-1133">Transmembrane helix</keyword>
<evidence type="ECO:0008006" key="5">
    <source>
        <dbReference type="Google" id="ProtNLM"/>
    </source>
</evidence>
<dbReference type="KEGG" id="spl:Spea_3340"/>
<feature type="transmembrane region" description="Helical" evidence="2">
    <location>
        <begin position="108"/>
        <end position="127"/>
    </location>
</feature>
<dbReference type="STRING" id="398579.Spea_3340"/>
<dbReference type="Pfam" id="PF11169">
    <property type="entry name" value="DUF2956"/>
    <property type="match status" value="1"/>
</dbReference>
<gene>
    <name evidence="3" type="ordered locus">Spea_3340</name>
</gene>
<feature type="region of interest" description="Disordered" evidence="1">
    <location>
        <begin position="68"/>
        <end position="100"/>
    </location>
</feature>
<keyword evidence="4" id="KW-1185">Reference proteome</keyword>
<evidence type="ECO:0000256" key="1">
    <source>
        <dbReference type="SAM" id="MobiDB-lite"/>
    </source>
</evidence>
<accession>A8H7W8</accession>
<dbReference type="AlphaFoldDB" id="A8H7W8"/>
<keyword evidence="2" id="KW-0472">Membrane</keyword>
<dbReference type="EMBL" id="CP000851">
    <property type="protein sequence ID" value="ABV88655.1"/>
    <property type="molecule type" value="Genomic_DNA"/>
</dbReference>
<name>A8H7W8_SHEPA</name>
<protein>
    <recommendedName>
        <fullName evidence="5">DUF2956 domain-containing protein</fullName>
    </recommendedName>
</protein>
<dbReference type="InterPro" id="IPR021339">
    <property type="entry name" value="DUF2956"/>
</dbReference>
<feature type="region of interest" description="Disordered" evidence="1">
    <location>
        <begin position="1"/>
        <end position="26"/>
    </location>
</feature>
<dbReference type="Proteomes" id="UP000002608">
    <property type="component" value="Chromosome"/>
</dbReference>
<evidence type="ECO:0000313" key="4">
    <source>
        <dbReference type="Proteomes" id="UP000002608"/>
    </source>
</evidence>
<keyword evidence="2" id="KW-0812">Transmembrane</keyword>
<organism evidence="3 4">
    <name type="scientific">Shewanella pealeana (strain ATCC 700345 / ANG-SQ1)</name>
    <dbReference type="NCBI Taxonomy" id="398579"/>
    <lineage>
        <taxon>Bacteria</taxon>
        <taxon>Pseudomonadati</taxon>
        <taxon>Pseudomonadota</taxon>
        <taxon>Gammaproteobacteria</taxon>
        <taxon>Alteromonadales</taxon>
        <taxon>Shewanellaceae</taxon>
        <taxon>Shewanella</taxon>
    </lineage>
</organism>
<proteinExistence type="predicted"/>
<dbReference type="RefSeq" id="WP_012156554.1">
    <property type="nucleotide sequence ID" value="NC_009901.1"/>
</dbReference>
<sequence length="129" mass="14332">MAATNAKKTTNKQVGTKPSSAKKVISDETKTEALQVAKSMQKPGQTKEQTKLIAQGIEKGIAEYKKLQKGKARERDKARKQESRAKAREANIADQDHSNIEDRAASPYLPWGLLTISWIGFIAYIVFTK</sequence>
<evidence type="ECO:0000256" key="2">
    <source>
        <dbReference type="SAM" id="Phobius"/>
    </source>
</evidence>
<dbReference type="OrthoDB" id="5600789at2"/>
<dbReference type="eggNOG" id="ENOG5032Y7H">
    <property type="taxonomic scope" value="Bacteria"/>
</dbReference>
<evidence type="ECO:0000313" key="3">
    <source>
        <dbReference type="EMBL" id="ABV88655.1"/>
    </source>
</evidence>
<feature type="compositionally biased region" description="Polar residues" evidence="1">
    <location>
        <begin position="1"/>
        <end position="19"/>
    </location>
</feature>
<reference evidence="3 4" key="1">
    <citation type="submission" date="2007-10" db="EMBL/GenBank/DDBJ databases">
        <title>Complete sequence of Shewanella pealeana ATCC 700345.</title>
        <authorList>
            <consortium name="US DOE Joint Genome Institute"/>
            <person name="Copeland A."/>
            <person name="Lucas S."/>
            <person name="Lapidus A."/>
            <person name="Barry K."/>
            <person name="Glavina del Rio T."/>
            <person name="Dalin E."/>
            <person name="Tice H."/>
            <person name="Pitluck S."/>
            <person name="Chertkov O."/>
            <person name="Brettin T."/>
            <person name="Bruce D."/>
            <person name="Detter J.C."/>
            <person name="Han C."/>
            <person name="Schmutz J."/>
            <person name="Larimer F."/>
            <person name="Land M."/>
            <person name="Hauser L."/>
            <person name="Kyrpides N."/>
            <person name="Kim E."/>
            <person name="Zhao J.-S.Z."/>
            <person name="Manno D."/>
            <person name="Hawari J."/>
            <person name="Richardson P."/>
        </authorList>
    </citation>
    <scope>NUCLEOTIDE SEQUENCE [LARGE SCALE GENOMIC DNA]</scope>
    <source>
        <strain evidence="4">ATCC 700345 / ANG-SQ1</strain>
    </source>
</reference>
<dbReference type="HOGENOM" id="CLU_153072_1_0_6"/>